<sequence length="411" mass="44144">MQKAASLPLPPADAQAASDTLTARIGESIDAAGGWIGFDRYMALALYAPGLGYYSGGSAKFGRDARDGSDFITAPELSPFFARTLARQFAPLLAQGMPRLLEFGAGTGRLAADLLLGLEQEGQLPDTYAIVELSGELRARQQDTLARRAPHLAERVTWLDTLPAAFEGVIVGNEVLDAMPVQLYARRDGFWHERGVVRDVVRDVVRAAPQADGGAPAFRFEDRPLAEADVPAALRAIPGDHDLVTETHAEAEGFTRAVGAMLARGAAFFIDYGFPGSEYYHPQRAGGTLMCHYRHHAHPDPFLYPGLQDITAHVNFSGIAHAAVESGLTVAGFASQARFLMNAGITELLMALDPSDARAFLPQANAVQKLLSEAEMGELFKVIALTRGLDYGLEDSEPLAGFARGDRCHAL</sequence>
<dbReference type="RefSeq" id="WP_062796425.1">
    <property type="nucleotide sequence ID" value="NZ_CP014844.1"/>
</dbReference>
<dbReference type="Pfam" id="PF02636">
    <property type="entry name" value="Methyltransf_28"/>
    <property type="match status" value="1"/>
</dbReference>
<dbReference type="InterPro" id="IPR003788">
    <property type="entry name" value="NDUFAF7"/>
</dbReference>
<dbReference type="Gene3D" id="3.40.50.12710">
    <property type="match status" value="1"/>
</dbReference>
<keyword evidence="2" id="KW-0808">Transferase</keyword>
<evidence type="ECO:0000313" key="4">
    <source>
        <dbReference type="Proteomes" id="UP000075238"/>
    </source>
</evidence>
<evidence type="ECO:0008006" key="5">
    <source>
        <dbReference type="Google" id="ProtNLM"/>
    </source>
</evidence>
<proteinExistence type="predicted"/>
<organism evidence="3 4">
    <name type="scientific">Cupriavidus nantongensis</name>
    <dbReference type="NCBI Taxonomy" id="1796606"/>
    <lineage>
        <taxon>Bacteria</taxon>
        <taxon>Pseudomonadati</taxon>
        <taxon>Pseudomonadota</taxon>
        <taxon>Betaproteobacteria</taxon>
        <taxon>Burkholderiales</taxon>
        <taxon>Burkholderiaceae</taxon>
        <taxon>Cupriavidus</taxon>
    </lineage>
</organism>
<dbReference type="EMBL" id="CP014844">
    <property type="protein sequence ID" value="AMR76679.1"/>
    <property type="molecule type" value="Genomic_DNA"/>
</dbReference>
<dbReference type="Proteomes" id="UP000075238">
    <property type="component" value="Chromosome 1"/>
</dbReference>
<evidence type="ECO:0000313" key="3">
    <source>
        <dbReference type="EMBL" id="AMR76679.1"/>
    </source>
</evidence>
<dbReference type="InterPro" id="IPR038375">
    <property type="entry name" value="NDUFAF7_sf"/>
</dbReference>
<gene>
    <name evidence="3" type="ORF">A2G96_02360</name>
</gene>
<keyword evidence="4" id="KW-1185">Reference proteome</keyword>
<dbReference type="AlphaFoldDB" id="A0A142JF17"/>
<dbReference type="GO" id="GO:0035243">
    <property type="term" value="F:protein-arginine omega-N symmetric methyltransferase activity"/>
    <property type="evidence" value="ECO:0007669"/>
    <property type="project" value="TreeGrafter"/>
</dbReference>
<evidence type="ECO:0000256" key="2">
    <source>
        <dbReference type="ARBA" id="ARBA00022679"/>
    </source>
</evidence>
<dbReference type="STRING" id="1796606.A2G96_02360"/>
<dbReference type="InterPro" id="IPR029063">
    <property type="entry name" value="SAM-dependent_MTases_sf"/>
</dbReference>
<dbReference type="PANTHER" id="PTHR12049:SF7">
    <property type="entry name" value="PROTEIN ARGININE METHYLTRANSFERASE NDUFAF7, MITOCHONDRIAL"/>
    <property type="match status" value="1"/>
</dbReference>
<dbReference type="KEGG" id="cnan:A2G96_02360"/>
<accession>A0A142JF17</accession>
<dbReference type="PANTHER" id="PTHR12049">
    <property type="entry name" value="PROTEIN ARGININE METHYLTRANSFERASE NDUFAF7, MITOCHONDRIAL"/>
    <property type="match status" value="1"/>
</dbReference>
<evidence type="ECO:0000256" key="1">
    <source>
        <dbReference type="ARBA" id="ARBA00022603"/>
    </source>
</evidence>
<protein>
    <recommendedName>
        <fullName evidence="5">SAM-dependent methyltransferase</fullName>
    </recommendedName>
</protein>
<dbReference type="GO" id="GO:0032259">
    <property type="term" value="P:methylation"/>
    <property type="evidence" value="ECO:0007669"/>
    <property type="project" value="UniProtKB-KW"/>
</dbReference>
<dbReference type="SUPFAM" id="SSF53335">
    <property type="entry name" value="S-adenosyl-L-methionine-dependent methyltransferases"/>
    <property type="match status" value="1"/>
</dbReference>
<keyword evidence="1" id="KW-0489">Methyltransferase</keyword>
<name>A0A142JF17_9BURK</name>
<dbReference type="OrthoDB" id="9794208at2"/>
<reference evidence="3 4" key="1">
    <citation type="submission" date="2016-03" db="EMBL/GenBank/DDBJ databases">
        <title>Complete genome sequence of a novel chlorpyrifos degrading bacterium, Cupriavidus nantongensis sp. X1.</title>
        <authorList>
            <person name="Fang L."/>
        </authorList>
    </citation>
    <scope>NUCLEOTIDE SEQUENCE [LARGE SCALE GENOMIC DNA]</scope>
    <source>
        <strain evidence="3 4">X1</strain>
    </source>
</reference>